<evidence type="ECO:0000313" key="1">
    <source>
        <dbReference type="EMBL" id="GGJ62086.1"/>
    </source>
</evidence>
<accession>A0ABQ2DKZ8</accession>
<name>A0ABQ2DKZ8_9BACI</name>
<dbReference type="Proteomes" id="UP000634435">
    <property type="component" value="Unassembled WGS sequence"/>
</dbReference>
<comment type="caution">
    <text evidence="1">The sequence shown here is derived from an EMBL/GenBank/DDBJ whole genome shotgun (WGS) entry which is preliminary data.</text>
</comment>
<sequence>MEVYFSLDQDGYVTGMSSSSFSDNEVLLDLEESHPIFTDEIYAYQYHQGIDGGELVLDGAVKQEIIEEEEKKQQTPTDEELNAIALMELAQKVYGEG</sequence>
<organism evidence="1 2">
    <name type="scientific">Virgibacillus kapii</name>
    <dbReference type="NCBI Taxonomy" id="1638645"/>
    <lineage>
        <taxon>Bacteria</taxon>
        <taxon>Bacillati</taxon>
        <taxon>Bacillota</taxon>
        <taxon>Bacilli</taxon>
        <taxon>Bacillales</taxon>
        <taxon>Bacillaceae</taxon>
        <taxon>Virgibacillus</taxon>
    </lineage>
</organism>
<dbReference type="RefSeq" id="WP_188943340.1">
    <property type="nucleotide sequence ID" value="NZ_BMPN01000003.1"/>
</dbReference>
<reference evidence="2" key="1">
    <citation type="journal article" date="2019" name="Int. J. Syst. Evol. Microbiol.">
        <title>The Global Catalogue of Microorganisms (GCM) 10K type strain sequencing project: providing services to taxonomists for standard genome sequencing and annotation.</title>
        <authorList>
            <consortium name="The Broad Institute Genomics Platform"/>
            <consortium name="The Broad Institute Genome Sequencing Center for Infectious Disease"/>
            <person name="Wu L."/>
            <person name="Ma J."/>
        </authorList>
    </citation>
    <scope>NUCLEOTIDE SEQUENCE [LARGE SCALE GENOMIC DNA]</scope>
    <source>
        <strain evidence="2">JCM 30071</strain>
    </source>
</reference>
<evidence type="ECO:0000313" key="2">
    <source>
        <dbReference type="Proteomes" id="UP000634435"/>
    </source>
</evidence>
<gene>
    <name evidence="1" type="ORF">GCM10007111_25260</name>
</gene>
<proteinExistence type="predicted"/>
<dbReference type="EMBL" id="BMPN01000003">
    <property type="protein sequence ID" value="GGJ62086.1"/>
    <property type="molecule type" value="Genomic_DNA"/>
</dbReference>
<keyword evidence="2" id="KW-1185">Reference proteome</keyword>
<protein>
    <recommendedName>
        <fullName evidence="3">DUF1292 domain-containing protein</fullName>
    </recommendedName>
</protein>
<evidence type="ECO:0008006" key="3">
    <source>
        <dbReference type="Google" id="ProtNLM"/>
    </source>
</evidence>